<accession>A0A0F9JGJ2</accession>
<keyword evidence="1" id="KW-0812">Transmembrane</keyword>
<proteinExistence type="predicted"/>
<keyword evidence="1" id="KW-1133">Transmembrane helix</keyword>
<evidence type="ECO:0000256" key="1">
    <source>
        <dbReference type="SAM" id="Phobius"/>
    </source>
</evidence>
<name>A0A0F9JGJ2_9ZZZZ</name>
<evidence type="ECO:0000313" key="2">
    <source>
        <dbReference type="EMBL" id="KKM68969.1"/>
    </source>
</evidence>
<dbReference type="AlphaFoldDB" id="A0A0F9JGJ2"/>
<reference evidence="2" key="1">
    <citation type="journal article" date="2015" name="Nature">
        <title>Complex archaea that bridge the gap between prokaryotes and eukaryotes.</title>
        <authorList>
            <person name="Spang A."/>
            <person name="Saw J.H."/>
            <person name="Jorgensen S.L."/>
            <person name="Zaremba-Niedzwiedzka K."/>
            <person name="Martijn J."/>
            <person name="Lind A.E."/>
            <person name="van Eijk R."/>
            <person name="Schleper C."/>
            <person name="Guy L."/>
            <person name="Ettema T.J."/>
        </authorList>
    </citation>
    <scope>NUCLEOTIDE SEQUENCE</scope>
</reference>
<organism evidence="2">
    <name type="scientific">marine sediment metagenome</name>
    <dbReference type="NCBI Taxonomy" id="412755"/>
    <lineage>
        <taxon>unclassified sequences</taxon>
        <taxon>metagenomes</taxon>
        <taxon>ecological metagenomes</taxon>
    </lineage>
</organism>
<sequence length="217" mass="24988">MLRKKLMLLIGIIVISSFSIGYITSILISNSTPNGDTPNGDAPKFYIAIDNMWLTTGTGNTGEPRPVSSTLRGGMTQTQTASTDYHETYIRFNLIDKPNNWNKVEVSLYKYSFYKQYNAPTIWVDLFEGWAVYDEDFWFLKEIKIEDDKGVARSCLIIAIAQTERVVGVKDEKDRYSYPIRIETGKENGDLWKLEEQKFDVSKNNYDFLKGLQEFLK</sequence>
<dbReference type="EMBL" id="LAZR01010073">
    <property type="protein sequence ID" value="KKM68969.1"/>
    <property type="molecule type" value="Genomic_DNA"/>
</dbReference>
<protein>
    <submittedName>
        <fullName evidence="2">Uncharacterized protein</fullName>
    </submittedName>
</protein>
<feature type="transmembrane region" description="Helical" evidence="1">
    <location>
        <begin position="7"/>
        <end position="28"/>
    </location>
</feature>
<keyword evidence="1" id="KW-0472">Membrane</keyword>
<comment type="caution">
    <text evidence="2">The sequence shown here is derived from an EMBL/GenBank/DDBJ whole genome shotgun (WGS) entry which is preliminary data.</text>
</comment>
<gene>
    <name evidence="2" type="ORF">LCGC14_1455570</name>
</gene>